<evidence type="ECO:0000313" key="1">
    <source>
        <dbReference type="EMBL" id="CAG8425534.1"/>
    </source>
</evidence>
<name>A0A9W4JW71_9EURO</name>
<proteinExistence type="predicted"/>
<protein>
    <submittedName>
        <fullName evidence="1">Uncharacterized protein</fullName>
    </submittedName>
</protein>
<reference evidence="1" key="1">
    <citation type="submission" date="2021-07" db="EMBL/GenBank/DDBJ databases">
        <authorList>
            <person name="Branca A.L. A."/>
        </authorList>
    </citation>
    <scope>NUCLEOTIDE SEQUENCE</scope>
</reference>
<comment type="caution">
    <text evidence="1">The sequence shown here is derived from an EMBL/GenBank/DDBJ whole genome shotgun (WGS) entry which is preliminary data.</text>
</comment>
<dbReference type="AlphaFoldDB" id="A0A9W4JW71"/>
<evidence type="ECO:0000313" key="2">
    <source>
        <dbReference type="Proteomes" id="UP001152646"/>
    </source>
</evidence>
<dbReference type="OrthoDB" id="4364812at2759"/>
<accession>A0A9W4JW71</accession>
<dbReference type="Proteomes" id="UP001152646">
    <property type="component" value="Unassembled WGS sequence"/>
</dbReference>
<gene>
    <name evidence="1" type="ORF">PSALAMII_LOCUS10682</name>
</gene>
<dbReference type="EMBL" id="CAJVPA010000251">
    <property type="protein sequence ID" value="CAG8425534.1"/>
    <property type="molecule type" value="Genomic_DNA"/>
</dbReference>
<sequence length="311" mass="35950">MQPSSLAILLRRMSDLPVSQADLFLLSEWHQNSSLSVDEQREQVFAKWVALGFHGREVFGLWSLHHYLIRGKANGSEQRLKSRSVLDLLPHSQELLNRIRLPAERLLTDDPLWLRTCYEPSTKDSWARVQNHLEHKFGDNPPPIFNNPSLYNFDSDWEKIFLRCPELLISTQSAEEYDEYVNEALQEGIEDESEDAQHAEESGYDPVEDGLPWICFYSEYLWRLVAGRIHIVDATTLASDGRDAGKVLVMWFDHCGRAIRYYREDLEEAGNIAKCFDYILRDLRCWQNAEIGGSYEWGAPLGPPYGENGRE</sequence>
<organism evidence="1 2">
    <name type="scientific">Penicillium salamii</name>
    <dbReference type="NCBI Taxonomy" id="1612424"/>
    <lineage>
        <taxon>Eukaryota</taxon>
        <taxon>Fungi</taxon>
        <taxon>Dikarya</taxon>
        <taxon>Ascomycota</taxon>
        <taxon>Pezizomycotina</taxon>
        <taxon>Eurotiomycetes</taxon>
        <taxon>Eurotiomycetidae</taxon>
        <taxon>Eurotiales</taxon>
        <taxon>Aspergillaceae</taxon>
        <taxon>Penicillium</taxon>
    </lineage>
</organism>